<protein>
    <submittedName>
        <fullName evidence="2">Uncharacterized protein</fullName>
    </submittedName>
</protein>
<gene>
    <name evidence="2" type="ORF">K491DRAFT_777002</name>
</gene>
<feature type="chain" id="PRO_5025603642" evidence="1">
    <location>
        <begin position="21"/>
        <end position="129"/>
    </location>
</feature>
<evidence type="ECO:0000313" key="3">
    <source>
        <dbReference type="Proteomes" id="UP000799324"/>
    </source>
</evidence>
<keyword evidence="1" id="KW-0732">Signal</keyword>
<feature type="signal peptide" evidence="1">
    <location>
        <begin position="1"/>
        <end position="20"/>
    </location>
</feature>
<evidence type="ECO:0000313" key="2">
    <source>
        <dbReference type="EMBL" id="KAF2657598.1"/>
    </source>
</evidence>
<proteinExistence type="predicted"/>
<accession>A0A6A6TF41</accession>
<keyword evidence="3" id="KW-1185">Reference proteome</keyword>
<evidence type="ECO:0000256" key="1">
    <source>
        <dbReference type="SAM" id="SignalP"/>
    </source>
</evidence>
<organism evidence="2 3">
    <name type="scientific">Lophiostoma macrostomum CBS 122681</name>
    <dbReference type="NCBI Taxonomy" id="1314788"/>
    <lineage>
        <taxon>Eukaryota</taxon>
        <taxon>Fungi</taxon>
        <taxon>Dikarya</taxon>
        <taxon>Ascomycota</taxon>
        <taxon>Pezizomycotina</taxon>
        <taxon>Dothideomycetes</taxon>
        <taxon>Pleosporomycetidae</taxon>
        <taxon>Pleosporales</taxon>
        <taxon>Lophiostomataceae</taxon>
        <taxon>Lophiostoma</taxon>
    </lineage>
</organism>
<dbReference type="EMBL" id="MU004323">
    <property type="protein sequence ID" value="KAF2657598.1"/>
    <property type="molecule type" value="Genomic_DNA"/>
</dbReference>
<reference evidence="2" key="1">
    <citation type="journal article" date="2020" name="Stud. Mycol.">
        <title>101 Dothideomycetes genomes: a test case for predicting lifestyles and emergence of pathogens.</title>
        <authorList>
            <person name="Haridas S."/>
            <person name="Albert R."/>
            <person name="Binder M."/>
            <person name="Bloem J."/>
            <person name="Labutti K."/>
            <person name="Salamov A."/>
            <person name="Andreopoulos B."/>
            <person name="Baker S."/>
            <person name="Barry K."/>
            <person name="Bills G."/>
            <person name="Bluhm B."/>
            <person name="Cannon C."/>
            <person name="Castanera R."/>
            <person name="Culley D."/>
            <person name="Daum C."/>
            <person name="Ezra D."/>
            <person name="Gonzalez J."/>
            <person name="Henrissat B."/>
            <person name="Kuo A."/>
            <person name="Liang C."/>
            <person name="Lipzen A."/>
            <person name="Lutzoni F."/>
            <person name="Magnuson J."/>
            <person name="Mondo S."/>
            <person name="Nolan M."/>
            <person name="Ohm R."/>
            <person name="Pangilinan J."/>
            <person name="Park H.-J."/>
            <person name="Ramirez L."/>
            <person name="Alfaro M."/>
            <person name="Sun H."/>
            <person name="Tritt A."/>
            <person name="Yoshinaga Y."/>
            <person name="Zwiers L.-H."/>
            <person name="Turgeon B."/>
            <person name="Goodwin S."/>
            <person name="Spatafora J."/>
            <person name="Crous P."/>
            <person name="Grigoriev I."/>
        </authorList>
    </citation>
    <scope>NUCLEOTIDE SEQUENCE</scope>
    <source>
        <strain evidence="2">CBS 122681</strain>
    </source>
</reference>
<name>A0A6A6TF41_9PLEO</name>
<dbReference type="Proteomes" id="UP000799324">
    <property type="component" value="Unassembled WGS sequence"/>
</dbReference>
<dbReference type="AlphaFoldDB" id="A0A6A6TF41"/>
<sequence length="129" mass="14310">MGSLATIPFLVSLLILSTTATPVPDALIISIRSSSSHSSFNAETNDDLSLSPFSNPRAYPTETLTRSSANRAEFQALLDALKEEDCELQLQCYDGAWHCEDSYPIYDTDKRCTRCCVPVDEGVEEWIEL</sequence>